<evidence type="ECO:0000256" key="1">
    <source>
        <dbReference type="ARBA" id="ARBA00004496"/>
    </source>
</evidence>
<dbReference type="OrthoDB" id="312459at2759"/>
<accession>A0A5B7HKF6</accession>
<reference evidence="3 4" key="1">
    <citation type="submission" date="2019-05" db="EMBL/GenBank/DDBJ databases">
        <title>Another draft genome of Portunus trituberculatus and its Hox gene families provides insights of decapod evolution.</title>
        <authorList>
            <person name="Jeong J.-H."/>
            <person name="Song I."/>
            <person name="Kim S."/>
            <person name="Choi T."/>
            <person name="Kim D."/>
            <person name="Ryu S."/>
            <person name="Kim W."/>
        </authorList>
    </citation>
    <scope>NUCLEOTIDE SEQUENCE [LARGE SCALE GENOMIC DNA]</scope>
    <source>
        <tissue evidence="3">Muscle</tissue>
    </source>
</reference>
<dbReference type="PANTHER" id="PTHR46184:SF5">
    <property type="entry name" value="UNCONVENTIONAL MYOSIN-IXA-LIKE"/>
    <property type="match status" value="1"/>
</dbReference>
<comment type="subcellular location">
    <subcellularLocation>
        <location evidence="1">Cytoplasm</location>
    </subcellularLocation>
</comment>
<dbReference type="GO" id="GO:0035556">
    <property type="term" value="P:intracellular signal transduction"/>
    <property type="evidence" value="ECO:0007669"/>
    <property type="project" value="InterPro"/>
</dbReference>
<dbReference type="GO" id="GO:0051015">
    <property type="term" value="F:actin filament binding"/>
    <property type="evidence" value="ECO:0007669"/>
    <property type="project" value="TreeGrafter"/>
</dbReference>
<dbReference type="InterPro" id="IPR046987">
    <property type="entry name" value="Myo9"/>
</dbReference>
<comment type="caution">
    <text evidence="3">The sequence shown here is derived from an EMBL/GenBank/DDBJ whole genome shotgun (WGS) entry which is preliminary data.</text>
</comment>
<sequence>MRPELICVLKNSRFSIVREVAGADPVAVFRWSILRAFFRAVSAFHAAAHKYANKKGHGDQRKVPKQKISIDNSRILAAIENTQIISTKYLADFAVT</sequence>
<evidence type="ECO:0000313" key="4">
    <source>
        <dbReference type="Proteomes" id="UP000324222"/>
    </source>
</evidence>
<dbReference type="Proteomes" id="UP000324222">
    <property type="component" value="Unassembled WGS sequence"/>
</dbReference>
<dbReference type="GO" id="GO:0005737">
    <property type="term" value="C:cytoplasm"/>
    <property type="evidence" value="ECO:0007669"/>
    <property type="project" value="UniProtKB-SubCell"/>
</dbReference>
<evidence type="ECO:0000313" key="3">
    <source>
        <dbReference type="EMBL" id="MPC69084.1"/>
    </source>
</evidence>
<dbReference type="EMBL" id="VSRR010028860">
    <property type="protein sequence ID" value="MPC69084.1"/>
    <property type="molecule type" value="Genomic_DNA"/>
</dbReference>
<dbReference type="PANTHER" id="PTHR46184">
    <property type="entry name" value="UNCONVENTIONAL MYOSIN-IXB-LIKE PROTEIN"/>
    <property type="match status" value="1"/>
</dbReference>
<name>A0A5B7HKF6_PORTR</name>
<dbReference type="AlphaFoldDB" id="A0A5B7HKF6"/>
<dbReference type="GO" id="GO:0005884">
    <property type="term" value="C:actin filament"/>
    <property type="evidence" value="ECO:0007669"/>
    <property type="project" value="TreeGrafter"/>
</dbReference>
<organism evidence="3 4">
    <name type="scientific">Portunus trituberculatus</name>
    <name type="common">Swimming crab</name>
    <name type="synonym">Neptunus trituberculatus</name>
    <dbReference type="NCBI Taxonomy" id="210409"/>
    <lineage>
        <taxon>Eukaryota</taxon>
        <taxon>Metazoa</taxon>
        <taxon>Ecdysozoa</taxon>
        <taxon>Arthropoda</taxon>
        <taxon>Crustacea</taxon>
        <taxon>Multicrustacea</taxon>
        <taxon>Malacostraca</taxon>
        <taxon>Eumalacostraca</taxon>
        <taxon>Eucarida</taxon>
        <taxon>Decapoda</taxon>
        <taxon>Pleocyemata</taxon>
        <taxon>Brachyura</taxon>
        <taxon>Eubrachyura</taxon>
        <taxon>Portunoidea</taxon>
        <taxon>Portunidae</taxon>
        <taxon>Portuninae</taxon>
        <taxon>Portunus</taxon>
    </lineage>
</organism>
<keyword evidence="4" id="KW-1185">Reference proteome</keyword>
<proteinExistence type="predicted"/>
<gene>
    <name evidence="3" type="primary">Myo9a_1</name>
    <name evidence="3" type="ORF">E2C01_063299</name>
</gene>
<keyword evidence="2" id="KW-0963">Cytoplasm</keyword>
<evidence type="ECO:0000256" key="2">
    <source>
        <dbReference type="ARBA" id="ARBA00022490"/>
    </source>
</evidence>
<protein>
    <submittedName>
        <fullName evidence="3">Unconventional myosin-IXa</fullName>
    </submittedName>
</protein>
<dbReference type="GO" id="GO:0000146">
    <property type="term" value="F:microfilament motor activity"/>
    <property type="evidence" value="ECO:0007669"/>
    <property type="project" value="InterPro"/>
</dbReference>
<dbReference type="GO" id="GO:0005096">
    <property type="term" value="F:GTPase activator activity"/>
    <property type="evidence" value="ECO:0007669"/>
    <property type="project" value="InterPro"/>
</dbReference>